<dbReference type="PANTHER" id="PTHR42781">
    <property type="entry name" value="SPERMIDINE/PUTRESCINE IMPORT ATP-BINDING PROTEIN POTA"/>
    <property type="match status" value="1"/>
</dbReference>
<keyword evidence="1" id="KW-0813">Transport</keyword>
<dbReference type="EMBL" id="DSBX01000252">
    <property type="protein sequence ID" value="HDQ99947.1"/>
    <property type="molecule type" value="Genomic_DNA"/>
</dbReference>
<dbReference type="GO" id="GO:0016887">
    <property type="term" value="F:ATP hydrolysis activity"/>
    <property type="evidence" value="ECO:0007669"/>
    <property type="project" value="InterPro"/>
</dbReference>
<dbReference type="PANTHER" id="PTHR42781:SF9">
    <property type="entry name" value="AMINO ACID ABC TRANSPORTER, ATP-BINDING PROTEIN-RELATED"/>
    <property type="match status" value="1"/>
</dbReference>
<comment type="caution">
    <text evidence="5">The sequence shown here is derived from an EMBL/GenBank/DDBJ whole genome shotgun (WGS) entry which is preliminary data.</text>
</comment>
<dbReference type="Proteomes" id="UP000885672">
    <property type="component" value="Unassembled WGS sequence"/>
</dbReference>
<dbReference type="PROSITE" id="PS50893">
    <property type="entry name" value="ABC_TRANSPORTER_2"/>
    <property type="match status" value="1"/>
</dbReference>
<dbReference type="InterPro" id="IPR017871">
    <property type="entry name" value="ABC_transporter-like_CS"/>
</dbReference>
<evidence type="ECO:0000256" key="2">
    <source>
        <dbReference type="ARBA" id="ARBA00022741"/>
    </source>
</evidence>
<evidence type="ECO:0000256" key="1">
    <source>
        <dbReference type="ARBA" id="ARBA00022448"/>
    </source>
</evidence>
<evidence type="ECO:0000313" key="5">
    <source>
        <dbReference type="EMBL" id="HDQ99947.1"/>
    </source>
</evidence>
<dbReference type="InterPro" id="IPR027417">
    <property type="entry name" value="P-loop_NTPase"/>
</dbReference>
<protein>
    <submittedName>
        <fullName evidence="5">Amino acid ABC transporter ATP-binding protein</fullName>
    </submittedName>
</protein>
<accession>A0A7V0T694</accession>
<dbReference type="InterPro" id="IPR003439">
    <property type="entry name" value="ABC_transporter-like_ATP-bd"/>
</dbReference>
<dbReference type="Gene3D" id="3.40.50.300">
    <property type="entry name" value="P-loop containing nucleotide triphosphate hydrolases"/>
    <property type="match status" value="1"/>
</dbReference>
<reference evidence="5" key="1">
    <citation type="journal article" date="2020" name="mSystems">
        <title>Genome- and Community-Level Interaction Insights into Carbon Utilization and Element Cycling Functions of Hydrothermarchaeota in Hydrothermal Sediment.</title>
        <authorList>
            <person name="Zhou Z."/>
            <person name="Liu Y."/>
            <person name="Xu W."/>
            <person name="Pan J."/>
            <person name="Luo Z.H."/>
            <person name="Li M."/>
        </authorList>
    </citation>
    <scope>NUCLEOTIDE SEQUENCE [LARGE SCALE GENOMIC DNA]</scope>
    <source>
        <strain evidence="5">SpSt-1182</strain>
    </source>
</reference>
<dbReference type="InterPro" id="IPR050093">
    <property type="entry name" value="ABC_SmlMolc_Importer"/>
</dbReference>
<evidence type="ECO:0000256" key="3">
    <source>
        <dbReference type="ARBA" id="ARBA00022840"/>
    </source>
</evidence>
<feature type="domain" description="ABC transporter" evidence="4">
    <location>
        <begin position="2"/>
        <end position="234"/>
    </location>
</feature>
<dbReference type="AlphaFoldDB" id="A0A7V0T694"/>
<keyword evidence="2" id="KW-0547">Nucleotide-binding</keyword>
<evidence type="ECO:0000259" key="4">
    <source>
        <dbReference type="PROSITE" id="PS50893"/>
    </source>
</evidence>
<organism evidence="5">
    <name type="scientific">candidate division WOR-3 bacterium</name>
    <dbReference type="NCBI Taxonomy" id="2052148"/>
    <lineage>
        <taxon>Bacteria</taxon>
        <taxon>Bacteria division WOR-3</taxon>
    </lineage>
</organism>
<name>A0A7V0T694_UNCW3</name>
<sequence length="234" mass="25517">MIEVERLSFRYPGGALALKEVSVRFAPGKVSAVLGESGSGKTTFLLCIGRFLRFRKGTVRLDGADIRTLPEREFRRRVGIVFQHLYLFPHLTVLENMMLAPVHVLGRPGDEAEAEARKMLDRLDIGDLAQSYPGQVSGGQAQRVAIARALLLRPDYLFLDEPTSALDAKTADDFAAWLKGLKDTTNFVVVTHNLLFAESVATEGVYLSGGRVLDTGPVGRIAGHARAGKLVTRG</sequence>
<dbReference type="GO" id="GO:0005524">
    <property type="term" value="F:ATP binding"/>
    <property type="evidence" value="ECO:0007669"/>
    <property type="project" value="UniProtKB-KW"/>
</dbReference>
<proteinExistence type="predicted"/>
<dbReference type="PROSITE" id="PS00211">
    <property type="entry name" value="ABC_TRANSPORTER_1"/>
    <property type="match status" value="1"/>
</dbReference>
<dbReference type="Pfam" id="PF00005">
    <property type="entry name" value="ABC_tran"/>
    <property type="match status" value="1"/>
</dbReference>
<dbReference type="SMART" id="SM00382">
    <property type="entry name" value="AAA"/>
    <property type="match status" value="1"/>
</dbReference>
<keyword evidence="3 5" id="KW-0067">ATP-binding</keyword>
<dbReference type="SUPFAM" id="SSF52540">
    <property type="entry name" value="P-loop containing nucleoside triphosphate hydrolases"/>
    <property type="match status" value="1"/>
</dbReference>
<gene>
    <name evidence="5" type="ORF">ENN51_06660</name>
</gene>
<dbReference type="InterPro" id="IPR003593">
    <property type="entry name" value="AAA+_ATPase"/>
</dbReference>